<dbReference type="STRING" id="56780.SYN_01507"/>
<name>Q2LSU8_SYNAS</name>
<dbReference type="InterPro" id="IPR025420">
    <property type="entry name" value="DUF4143"/>
</dbReference>
<dbReference type="DNASU" id="3883787"/>
<dbReference type="SUPFAM" id="SSF52540">
    <property type="entry name" value="P-loop containing nucleoside triphosphate hydrolases"/>
    <property type="match status" value="1"/>
</dbReference>
<dbReference type="PANTHER" id="PTHR43566">
    <property type="entry name" value="CONSERVED PROTEIN"/>
    <property type="match status" value="1"/>
</dbReference>
<feature type="domain" description="AAA" evidence="1">
    <location>
        <begin position="21"/>
        <end position="137"/>
    </location>
</feature>
<evidence type="ECO:0000313" key="4">
    <source>
        <dbReference type="Proteomes" id="UP000001933"/>
    </source>
</evidence>
<dbReference type="InParanoid" id="Q2LSU8"/>
<dbReference type="InterPro" id="IPR041682">
    <property type="entry name" value="AAA_14"/>
</dbReference>
<dbReference type="OrthoDB" id="9783412at2"/>
<dbReference type="InterPro" id="IPR027417">
    <property type="entry name" value="P-loop_NTPase"/>
</dbReference>
<gene>
    <name evidence="3" type="ORF">SYN_01507</name>
</gene>
<dbReference type="Pfam" id="PF13635">
    <property type="entry name" value="DUF4143"/>
    <property type="match status" value="1"/>
</dbReference>
<sequence length="422" mass="47802">MSEYIQLYRYLNSRLPGVERKRLVLLTGARQTGKTTLAKAKYADLRYVNLDAPENREAVRTIASAFWARDIGPAVLDEAQKEPVVFDKVKYAYDDGALSFSVLLGSSQILLLKKIRETLAGRISIYELWPLLMSEICNGSAAPPSSPPLVDCLFSDMTCDDFFGDKPGILLDMEDACRRRAEEHLLQWGGMPSLLPLNTEERRQWLKDYGYTYLERDMADLARLEDLMPFRKFQRLAALRSGCLLNYSELARDAAISVDTARRYLEYLRLSYQTVFLPPYHVNLTSAVVKTPKVYWLDVGLLRQLSGMQGPTTGEIYETMVVGELMKWMKTAGREGDVFFYRTRSGLEVDVLLETPSGVVGMEIKSRRVLAARDLTGLKEIALALGPRWRGGLVIYQGDELKRIGTPQLWAVPSRRLFTGIE</sequence>
<evidence type="ECO:0000313" key="3">
    <source>
        <dbReference type="EMBL" id="ABC77158.1"/>
    </source>
</evidence>
<dbReference type="KEGG" id="sat:SYN_01507"/>
<protein>
    <submittedName>
        <fullName evidence="3">ATPase</fullName>
    </submittedName>
</protein>
<dbReference type="HOGENOM" id="CLU_041527_3_1_7"/>
<feature type="domain" description="DUF4143" evidence="2">
    <location>
        <begin position="215"/>
        <end position="366"/>
    </location>
</feature>
<dbReference type="Proteomes" id="UP000001933">
    <property type="component" value="Chromosome"/>
</dbReference>
<evidence type="ECO:0000259" key="2">
    <source>
        <dbReference type="Pfam" id="PF13635"/>
    </source>
</evidence>
<dbReference type="EMBL" id="CP000252">
    <property type="protein sequence ID" value="ABC77158.1"/>
    <property type="molecule type" value="Genomic_DNA"/>
</dbReference>
<dbReference type="Pfam" id="PF13173">
    <property type="entry name" value="AAA_14"/>
    <property type="match status" value="1"/>
</dbReference>
<dbReference type="RefSeq" id="WP_011417187.1">
    <property type="nucleotide sequence ID" value="NC_007759.1"/>
</dbReference>
<dbReference type="PANTHER" id="PTHR43566:SF2">
    <property type="entry name" value="DUF4143 DOMAIN-CONTAINING PROTEIN"/>
    <property type="match status" value="1"/>
</dbReference>
<organism evidence="3 4">
    <name type="scientific">Syntrophus aciditrophicus (strain SB)</name>
    <dbReference type="NCBI Taxonomy" id="56780"/>
    <lineage>
        <taxon>Bacteria</taxon>
        <taxon>Pseudomonadati</taxon>
        <taxon>Thermodesulfobacteriota</taxon>
        <taxon>Syntrophia</taxon>
        <taxon>Syntrophales</taxon>
        <taxon>Syntrophaceae</taxon>
        <taxon>Syntrophus</taxon>
    </lineage>
</organism>
<dbReference type="eggNOG" id="COG1373">
    <property type="taxonomic scope" value="Bacteria"/>
</dbReference>
<reference evidence="3 4" key="1">
    <citation type="journal article" date="2007" name="Proc. Natl. Acad. Sci. U.S.A.">
        <title>The genome of Syntrophus aciditrophicus: life at the thermodynamic limit of microbial growth.</title>
        <authorList>
            <person name="McInerney M.J."/>
            <person name="Rohlin L."/>
            <person name="Mouttaki H."/>
            <person name="Kim U."/>
            <person name="Krupp R.S."/>
            <person name="Rios-Hernandez L."/>
            <person name="Sieber J."/>
            <person name="Struchtemeyer C.G."/>
            <person name="Bhattacharyya A."/>
            <person name="Campbell J.W."/>
            <person name="Gunsalus R.P."/>
        </authorList>
    </citation>
    <scope>NUCLEOTIDE SEQUENCE [LARGE SCALE GENOMIC DNA]</scope>
    <source>
        <strain evidence="3 4">SB</strain>
    </source>
</reference>
<proteinExistence type="predicted"/>
<accession>Q2LSU8</accession>
<evidence type="ECO:0000259" key="1">
    <source>
        <dbReference type="Pfam" id="PF13173"/>
    </source>
</evidence>
<dbReference type="AlphaFoldDB" id="Q2LSU8"/>
<keyword evidence="4" id="KW-1185">Reference proteome</keyword>